<dbReference type="EMBL" id="CAJNNV010017536">
    <property type="protein sequence ID" value="CAE8605209.1"/>
    <property type="molecule type" value="Genomic_DNA"/>
</dbReference>
<gene>
    <name evidence="2" type="ORF">PGLA1383_LOCUS23330</name>
</gene>
<evidence type="ECO:0000313" key="2">
    <source>
        <dbReference type="EMBL" id="CAE8605209.1"/>
    </source>
</evidence>
<protein>
    <submittedName>
        <fullName evidence="2">Uncharacterized protein</fullName>
    </submittedName>
</protein>
<accession>A0A813F1P6</accession>
<feature type="compositionally biased region" description="Basic residues" evidence="1">
    <location>
        <begin position="1"/>
        <end position="10"/>
    </location>
</feature>
<comment type="caution">
    <text evidence="2">The sequence shown here is derived from an EMBL/GenBank/DDBJ whole genome shotgun (WGS) entry which is preliminary data.</text>
</comment>
<dbReference type="AlphaFoldDB" id="A0A813F1P6"/>
<feature type="compositionally biased region" description="Low complexity" evidence="1">
    <location>
        <begin position="83"/>
        <end position="105"/>
    </location>
</feature>
<keyword evidence="3" id="KW-1185">Reference proteome</keyword>
<sequence length="259" mass="27496">MRSQHQRPRPRQGQTDLPDQRRPRQRQQQPIEAAVAKPAHSDLDSDEEPAPKPGRPRQATSCKKQTLEVPNGKKPSKEKSKKLSSVDSSGSVGAASSAVTESGASQLPKGTGTKRKASSEAASTVTAAREEEDPSHLSAPEAIAAEESFFICLRRSHPDSFLPDWSAVPVIDAMAFQLFPVVGFGGEAGAAAEKAPKVADRMTAVRAGAIGGVPANRMPGATAPVQVKQEFPDEAPPCDMTLDQVKQEPCDDAEAEEEA</sequence>
<reference evidence="2" key="1">
    <citation type="submission" date="2021-02" db="EMBL/GenBank/DDBJ databases">
        <authorList>
            <person name="Dougan E. K."/>
            <person name="Rhodes N."/>
            <person name="Thang M."/>
            <person name="Chan C."/>
        </authorList>
    </citation>
    <scope>NUCLEOTIDE SEQUENCE</scope>
</reference>
<proteinExistence type="predicted"/>
<dbReference type="Proteomes" id="UP000654075">
    <property type="component" value="Unassembled WGS sequence"/>
</dbReference>
<feature type="compositionally biased region" description="Acidic residues" evidence="1">
    <location>
        <begin position="250"/>
        <end position="259"/>
    </location>
</feature>
<evidence type="ECO:0000256" key="1">
    <source>
        <dbReference type="SAM" id="MobiDB-lite"/>
    </source>
</evidence>
<name>A0A813F1P6_POLGL</name>
<evidence type="ECO:0000313" key="3">
    <source>
        <dbReference type="Proteomes" id="UP000654075"/>
    </source>
</evidence>
<feature type="region of interest" description="Disordered" evidence="1">
    <location>
        <begin position="1"/>
        <end position="140"/>
    </location>
</feature>
<feature type="region of interest" description="Disordered" evidence="1">
    <location>
        <begin position="232"/>
        <end position="259"/>
    </location>
</feature>
<organism evidence="2 3">
    <name type="scientific">Polarella glacialis</name>
    <name type="common">Dinoflagellate</name>
    <dbReference type="NCBI Taxonomy" id="89957"/>
    <lineage>
        <taxon>Eukaryota</taxon>
        <taxon>Sar</taxon>
        <taxon>Alveolata</taxon>
        <taxon>Dinophyceae</taxon>
        <taxon>Suessiales</taxon>
        <taxon>Suessiaceae</taxon>
        <taxon>Polarella</taxon>
    </lineage>
</organism>